<name>A0ABQ3U8Q5_STRHY</name>
<accession>A0ABQ3U8Q5</accession>
<evidence type="ECO:0000313" key="2">
    <source>
        <dbReference type="EMBL" id="GHJ31990.1"/>
    </source>
</evidence>
<sequence>MLGSFALTAYAGIRLLRGDWTGILLWLVGAAVVHDLVLLPLYGLADRAVRAVLRAPAPWINHVRVPAFLSGLLLLVWYPLILRRQPGRYERSTGLSADVFWHRWLLITGGLFTLSALWWVVRAGWGRWGRRRRSVRAEAP</sequence>
<keyword evidence="1" id="KW-1133">Transmembrane helix</keyword>
<protein>
    <recommendedName>
        <fullName evidence="4">Lipoprotein</fullName>
    </recommendedName>
</protein>
<comment type="caution">
    <text evidence="2">The sequence shown here is derived from an EMBL/GenBank/DDBJ whole genome shotgun (WGS) entry which is preliminary data.</text>
</comment>
<keyword evidence="1" id="KW-0472">Membrane</keyword>
<evidence type="ECO:0000256" key="1">
    <source>
        <dbReference type="SAM" id="Phobius"/>
    </source>
</evidence>
<dbReference type="EMBL" id="BNEK01000005">
    <property type="protein sequence ID" value="GHJ31990.1"/>
    <property type="molecule type" value="Genomic_DNA"/>
</dbReference>
<dbReference type="RefSeq" id="WP_308283375.1">
    <property type="nucleotide sequence ID" value="NZ_BNEK01000005.1"/>
</dbReference>
<keyword evidence="1" id="KW-0812">Transmembrane</keyword>
<reference evidence="2" key="1">
    <citation type="submission" date="2024-05" db="EMBL/GenBank/DDBJ databases">
        <title>Whole genome shotgun sequence of Streptomyces hygroscopicus NBRC 113678.</title>
        <authorList>
            <person name="Komaki H."/>
            <person name="Tamura T."/>
        </authorList>
    </citation>
    <scope>NUCLEOTIDE SEQUENCE</scope>
    <source>
        <strain evidence="2">N11-34</strain>
    </source>
</reference>
<organism evidence="2 3">
    <name type="scientific">Streptomyces hygroscopicus</name>
    <dbReference type="NCBI Taxonomy" id="1912"/>
    <lineage>
        <taxon>Bacteria</taxon>
        <taxon>Bacillati</taxon>
        <taxon>Actinomycetota</taxon>
        <taxon>Actinomycetes</taxon>
        <taxon>Kitasatosporales</taxon>
        <taxon>Streptomycetaceae</taxon>
        <taxon>Streptomyces</taxon>
        <taxon>Streptomyces violaceusniger group</taxon>
    </lineage>
</organism>
<evidence type="ECO:0008006" key="4">
    <source>
        <dbReference type="Google" id="ProtNLM"/>
    </source>
</evidence>
<gene>
    <name evidence="2" type="ORF">TPA0910_64230</name>
</gene>
<proteinExistence type="predicted"/>
<dbReference type="Proteomes" id="UP001054854">
    <property type="component" value="Unassembled WGS sequence"/>
</dbReference>
<feature type="transmembrane region" description="Helical" evidence="1">
    <location>
        <begin position="101"/>
        <end position="121"/>
    </location>
</feature>
<feature type="transmembrane region" description="Helical" evidence="1">
    <location>
        <begin position="63"/>
        <end position="81"/>
    </location>
</feature>
<evidence type="ECO:0000313" key="3">
    <source>
        <dbReference type="Proteomes" id="UP001054854"/>
    </source>
</evidence>
<feature type="transmembrane region" description="Helical" evidence="1">
    <location>
        <begin position="20"/>
        <end position="42"/>
    </location>
</feature>
<keyword evidence="3" id="KW-1185">Reference proteome</keyword>